<keyword evidence="3" id="KW-1185">Reference proteome</keyword>
<protein>
    <recommendedName>
        <fullName evidence="1">Glyoxalase-like domain-containing protein</fullName>
    </recommendedName>
</protein>
<proteinExistence type="predicted"/>
<accession>A0A370IFU3</accession>
<feature type="domain" description="Glyoxalase-like" evidence="1">
    <location>
        <begin position="8"/>
        <end position="112"/>
    </location>
</feature>
<evidence type="ECO:0000313" key="2">
    <source>
        <dbReference type="EMBL" id="RDI69021.1"/>
    </source>
</evidence>
<dbReference type="InterPro" id="IPR029068">
    <property type="entry name" value="Glyas_Bleomycin-R_OHBP_Dase"/>
</dbReference>
<dbReference type="RefSeq" id="WP_169813637.1">
    <property type="nucleotide sequence ID" value="NZ_QQBC01000001.1"/>
</dbReference>
<reference evidence="2 3" key="1">
    <citation type="submission" date="2018-07" db="EMBL/GenBank/DDBJ databases">
        <title>Genomic Encyclopedia of Type Strains, Phase IV (KMG-IV): sequencing the most valuable type-strain genomes for metagenomic binning, comparative biology and taxonomic classification.</title>
        <authorList>
            <person name="Goeker M."/>
        </authorList>
    </citation>
    <scope>NUCLEOTIDE SEQUENCE [LARGE SCALE GENOMIC DNA]</scope>
    <source>
        <strain evidence="2 3">DSM 44290</strain>
    </source>
</reference>
<dbReference type="EMBL" id="QQBC01000001">
    <property type="protein sequence ID" value="RDI69021.1"/>
    <property type="molecule type" value="Genomic_DNA"/>
</dbReference>
<name>A0A370IFU3_9NOCA</name>
<dbReference type="SUPFAM" id="SSF54593">
    <property type="entry name" value="Glyoxalase/Bleomycin resistance protein/Dihydroxybiphenyl dioxygenase"/>
    <property type="match status" value="1"/>
</dbReference>
<dbReference type="AlphaFoldDB" id="A0A370IFU3"/>
<gene>
    <name evidence="2" type="ORF">DFR76_101558</name>
</gene>
<organism evidence="2 3">
    <name type="scientific">Nocardia pseudobrasiliensis</name>
    <dbReference type="NCBI Taxonomy" id="45979"/>
    <lineage>
        <taxon>Bacteria</taxon>
        <taxon>Bacillati</taxon>
        <taxon>Actinomycetota</taxon>
        <taxon>Actinomycetes</taxon>
        <taxon>Mycobacteriales</taxon>
        <taxon>Nocardiaceae</taxon>
        <taxon>Nocardia</taxon>
    </lineage>
</organism>
<dbReference type="STRING" id="1210086.GCA_001613105_00412"/>
<comment type="caution">
    <text evidence="2">The sequence shown here is derived from an EMBL/GenBank/DDBJ whole genome shotgun (WGS) entry which is preliminary data.</text>
</comment>
<dbReference type="Proteomes" id="UP000254869">
    <property type="component" value="Unassembled WGS sequence"/>
</dbReference>
<dbReference type="InterPro" id="IPR041581">
    <property type="entry name" value="Glyoxalase_6"/>
</dbReference>
<evidence type="ECO:0000313" key="3">
    <source>
        <dbReference type="Proteomes" id="UP000254869"/>
    </source>
</evidence>
<dbReference type="PANTHER" id="PTHR35908">
    <property type="entry name" value="HYPOTHETICAL FUSION PROTEIN"/>
    <property type="match status" value="1"/>
</dbReference>
<dbReference type="CDD" id="cd06587">
    <property type="entry name" value="VOC"/>
    <property type="match status" value="1"/>
</dbReference>
<dbReference type="Gene3D" id="3.10.180.10">
    <property type="entry name" value="2,3-Dihydroxybiphenyl 1,2-Dioxygenase, domain 1"/>
    <property type="match status" value="1"/>
</dbReference>
<dbReference type="PANTHER" id="PTHR35908:SF1">
    <property type="entry name" value="CONSERVED PROTEIN"/>
    <property type="match status" value="1"/>
</dbReference>
<evidence type="ECO:0000259" key="1">
    <source>
        <dbReference type="Pfam" id="PF18029"/>
    </source>
</evidence>
<dbReference type="Pfam" id="PF18029">
    <property type="entry name" value="Glyoxalase_6"/>
    <property type="match status" value="1"/>
</dbReference>
<sequence>MTSRWVGVTIDCVDVKRVATFWSALLDRPQGPSEPGWVYLGHPGELLPRLVFQPVTEPKQGKVRLHLDIAVDNIDQGVTQVIALGGRHTGERHDYDQGAVVVMADPEGHEFCWSSTTDSPDTPRSWHYRALLKGWLG</sequence>